<evidence type="ECO:0000313" key="2">
    <source>
        <dbReference type="EMBL" id="PLW20445.1"/>
    </source>
</evidence>
<feature type="region of interest" description="Disordered" evidence="1">
    <location>
        <begin position="309"/>
        <end position="358"/>
    </location>
</feature>
<feature type="compositionally biased region" description="Polar residues" evidence="1">
    <location>
        <begin position="349"/>
        <end position="358"/>
    </location>
</feature>
<dbReference type="AlphaFoldDB" id="A0A2N5VKR0"/>
<organism evidence="3 4">
    <name type="scientific">Puccinia coronata f. sp. avenae</name>
    <dbReference type="NCBI Taxonomy" id="200324"/>
    <lineage>
        <taxon>Eukaryota</taxon>
        <taxon>Fungi</taxon>
        <taxon>Dikarya</taxon>
        <taxon>Basidiomycota</taxon>
        <taxon>Pucciniomycotina</taxon>
        <taxon>Pucciniomycetes</taxon>
        <taxon>Pucciniales</taxon>
        <taxon>Pucciniaceae</taxon>
        <taxon>Puccinia</taxon>
    </lineage>
</organism>
<reference evidence="3 4" key="1">
    <citation type="submission" date="2017-11" db="EMBL/GenBank/DDBJ databases">
        <title>De novo assembly and phasing of dikaryotic genomes from two isolates of Puccinia coronata f. sp. avenae, the causal agent of oat crown rust.</title>
        <authorList>
            <person name="Miller M.E."/>
            <person name="Zhang Y."/>
            <person name="Omidvar V."/>
            <person name="Sperschneider J."/>
            <person name="Schwessinger B."/>
            <person name="Raley C."/>
            <person name="Palmer J.M."/>
            <person name="Garnica D."/>
            <person name="Upadhyaya N."/>
            <person name="Rathjen J."/>
            <person name="Taylor J.M."/>
            <person name="Park R.F."/>
            <person name="Dodds P.N."/>
            <person name="Hirsch C.D."/>
            <person name="Kianian S.F."/>
            <person name="Figueroa M."/>
        </authorList>
    </citation>
    <scope>NUCLEOTIDE SEQUENCE [LARGE SCALE GENOMIC DNA]</scope>
    <source>
        <strain evidence="3">12NC29</strain>
    </source>
</reference>
<proteinExistence type="predicted"/>
<name>A0A2N5VKR0_9BASI</name>
<comment type="caution">
    <text evidence="3">The sequence shown here is derived from an EMBL/GenBank/DDBJ whole genome shotgun (WGS) entry which is preliminary data.</text>
</comment>
<dbReference type="EMBL" id="PGCJ01000797">
    <property type="protein sequence ID" value="PLW20445.1"/>
    <property type="molecule type" value="Genomic_DNA"/>
</dbReference>
<evidence type="ECO:0000256" key="1">
    <source>
        <dbReference type="SAM" id="MobiDB-lite"/>
    </source>
</evidence>
<accession>A0A2N5VKR0</accession>
<sequence>MDSAFRSAALATVGAVSSPELMLLDPMLATGLGPENIYYRLAGRATACPRVTTAQTRLMASFFMSIETSKPLCLCSARSSGTSHSCILPHMISTLPQPLLELKHAQAMANSNISNSPQLCLATSDTGNEDCMDQLRQINYDLEGSETPNDHVPDNVASFWGTVEAHMHDWATAQGTHLTEEQSAQRCCLAHFGRKRYWLDFRLLLMHTFWHDWATRFWLRTSGSSLPRTIAELGPARYRLDAGYPPALRRARKLQWEPLPYSDHVRLLSLSGAIARRRRYRRIIEEAATPRDNAERFIDYIKGEDKALTPAPPDEDKLLPQFHPASKLSPAGEEFNVEHQLKDEASRRVSLNGSPHGL</sequence>
<evidence type="ECO:0000313" key="4">
    <source>
        <dbReference type="Proteomes" id="UP000235388"/>
    </source>
</evidence>
<feature type="compositionally biased region" description="Basic and acidic residues" evidence="1">
    <location>
        <begin position="336"/>
        <end position="347"/>
    </location>
</feature>
<protein>
    <submittedName>
        <fullName evidence="3">Uncharacterized protein</fullName>
    </submittedName>
</protein>
<keyword evidence="4" id="KW-1185">Reference proteome</keyword>
<dbReference type="Proteomes" id="UP000235388">
    <property type="component" value="Unassembled WGS sequence"/>
</dbReference>
<dbReference type="EMBL" id="PGCJ01000089">
    <property type="protein sequence ID" value="PLW50595.1"/>
    <property type="molecule type" value="Genomic_DNA"/>
</dbReference>
<gene>
    <name evidence="3" type="ORF">PCANC_06930</name>
    <name evidence="2" type="ORF">PCANC_08314</name>
</gene>
<evidence type="ECO:0000313" key="3">
    <source>
        <dbReference type="EMBL" id="PLW50595.1"/>
    </source>
</evidence>